<sequence>MLDVLLHTGTEHANLTWIVLSGLLLFIGGLGLGTYRDRIESFVGSTSPSGE</sequence>
<proteinExistence type="predicted"/>
<reference evidence="2" key="1">
    <citation type="journal article" date="2023" name="Front. Microbiol.">
        <title>Genomic-based phylogenetic and metabolic analyses of the genus Natronomonas, and description of Natronomonas aquatica sp. nov.</title>
        <authorList>
            <person name="Garcia-Roldan A."/>
            <person name="Duran-Viseras A."/>
            <person name="de la Haba R.R."/>
            <person name="Corral P."/>
            <person name="Sanchez-Porro C."/>
            <person name="Ventosa A."/>
        </authorList>
    </citation>
    <scope>NUCLEOTIDE SEQUENCE</scope>
    <source>
        <strain evidence="2">F2-12</strain>
    </source>
</reference>
<dbReference type="Proteomes" id="UP001139494">
    <property type="component" value="Unassembled WGS sequence"/>
</dbReference>
<keyword evidence="1" id="KW-1133">Transmembrane helix</keyword>
<keyword evidence="1" id="KW-0812">Transmembrane</keyword>
<gene>
    <name evidence="2" type="ORF">KM295_04320</name>
</gene>
<name>A0A9R1D3W2_9EURY</name>
<evidence type="ECO:0000313" key="2">
    <source>
        <dbReference type="EMBL" id="MCQ4332729.1"/>
    </source>
</evidence>
<dbReference type="AlphaFoldDB" id="A0A9R1D3W2"/>
<comment type="caution">
    <text evidence="2">The sequence shown here is derived from an EMBL/GenBank/DDBJ whole genome shotgun (WGS) entry which is preliminary data.</text>
</comment>
<dbReference type="RefSeq" id="WP_256028667.1">
    <property type="nucleotide sequence ID" value="NZ_JAHLKM010000003.1"/>
</dbReference>
<evidence type="ECO:0000313" key="3">
    <source>
        <dbReference type="Proteomes" id="UP001139494"/>
    </source>
</evidence>
<keyword evidence="1" id="KW-0472">Membrane</keyword>
<organism evidence="2 3">
    <name type="scientific">Natronomonas aquatica</name>
    <dbReference type="NCBI Taxonomy" id="2841590"/>
    <lineage>
        <taxon>Archaea</taxon>
        <taxon>Methanobacteriati</taxon>
        <taxon>Methanobacteriota</taxon>
        <taxon>Stenosarchaea group</taxon>
        <taxon>Halobacteria</taxon>
        <taxon>Halobacteriales</taxon>
        <taxon>Natronomonadaceae</taxon>
        <taxon>Natronomonas</taxon>
    </lineage>
</organism>
<dbReference type="EMBL" id="JAHLKM010000003">
    <property type="protein sequence ID" value="MCQ4332729.1"/>
    <property type="molecule type" value="Genomic_DNA"/>
</dbReference>
<evidence type="ECO:0000256" key="1">
    <source>
        <dbReference type="SAM" id="Phobius"/>
    </source>
</evidence>
<feature type="transmembrane region" description="Helical" evidence="1">
    <location>
        <begin position="15"/>
        <end position="35"/>
    </location>
</feature>
<protein>
    <submittedName>
        <fullName evidence="2">Uncharacterized protein</fullName>
    </submittedName>
</protein>
<accession>A0A9R1D3W2</accession>
<keyword evidence="3" id="KW-1185">Reference proteome</keyword>